<proteinExistence type="inferred from homology"/>
<keyword evidence="5" id="KW-1015">Disulfide bond</keyword>
<keyword evidence="9" id="KW-1185">Reference proteome</keyword>
<accession>A0ABR2FZB0</accession>
<evidence type="ECO:0000256" key="5">
    <source>
        <dbReference type="ARBA" id="ARBA00023157"/>
    </source>
</evidence>
<dbReference type="EMBL" id="JBBPBM010000004">
    <property type="protein sequence ID" value="KAK8589288.1"/>
    <property type="molecule type" value="Genomic_DNA"/>
</dbReference>
<reference evidence="8 9" key="1">
    <citation type="journal article" date="2024" name="G3 (Bethesda)">
        <title>Genome assembly of Hibiscus sabdariffa L. provides insights into metabolisms of medicinal natural products.</title>
        <authorList>
            <person name="Kim T."/>
        </authorList>
    </citation>
    <scope>NUCLEOTIDE SEQUENCE [LARGE SCALE GENOMIC DNA]</scope>
    <source>
        <strain evidence="8">TK-2024</strain>
        <tissue evidence="8">Old leaves</tissue>
    </source>
</reference>
<keyword evidence="4" id="KW-0611">Plant defense</keyword>
<feature type="signal peptide" evidence="6">
    <location>
        <begin position="1"/>
        <end position="20"/>
    </location>
</feature>
<organism evidence="8 9">
    <name type="scientific">Hibiscus sabdariffa</name>
    <name type="common">roselle</name>
    <dbReference type="NCBI Taxonomy" id="183260"/>
    <lineage>
        <taxon>Eukaryota</taxon>
        <taxon>Viridiplantae</taxon>
        <taxon>Streptophyta</taxon>
        <taxon>Embryophyta</taxon>
        <taxon>Tracheophyta</taxon>
        <taxon>Spermatophyta</taxon>
        <taxon>Magnoliopsida</taxon>
        <taxon>eudicotyledons</taxon>
        <taxon>Gunneridae</taxon>
        <taxon>Pentapetalae</taxon>
        <taxon>rosids</taxon>
        <taxon>malvids</taxon>
        <taxon>Malvales</taxon>
        <taxon>Malvaceae</taxon>
        <taxon>Malvoideae</taxon>
        <taxon>Hibiscus</taxon>
    </lineage>
</organism>
<keyword evidence="6" id="KW-0732">Signal</keyword>
<name>A0ABR2FZB0_9ROSI</name>
<dbReference type="Proteomes" id="UP001472677">
    <property type="component" value="Unassembled WGS sequence"/>
</dbReference>
<evidence type="ECO:0000256" key="6">
    <source>
        <dbReference type="SAM" id="SignalP"/>
    </source>
</evidence>
<comment type="similarity">
    <text evidence="1">Belongs to the DEFL family.</text>
</comment>
<feature type="chain" id="PRO_5045031611" evidence="6">
    <location>
        <begin position="21"/>
        <end position="77"/>
    </location>
</feature>
<dbReference type="EMBL" id="JBBPBM010000004">
    <property type="protein sequence ID" value="KAK8589287.1"/>
    <property type="molecule type" value="Genomic_DNA"/>
</dbReference>
<sequence length="77" mass="8412">MKSFKMYATIFMLVLLFAAGKEVAATEKLCHSTHSLEGCKNDICTRECIIIHGNGAEGACVGPPGMTWHTCECTYHC</sequence>
<evidence type="ECO:0000313" key="7">
    <source>
        <dbReference type="EMBL" id="KAK8589287.1"/>
    </source>
</evidence>
<evidence type="ECO:0000256" key="1">
    <source>
        <dbReference type="ARBA" id="ARBA00006722"/>
    </source>
</evidence>
<evidence type="ECO:0000256" key="4">
    <source>
        <dbReference type="ARBA" id="ARBA00022821"/>
    </source>
</evidence>
<dbReference type="InterPro" id="IPR010851">
    <property type="entry name" value="DEFL"/>
</dbReference>
<gene>
    <name evidence="7" type="ORF">V6N12_023689</name>
    <name evidence="8" type="ORF">V6N12_023690</name>
</gene>
<dbReference type="Pfam" id="PF07333">
    <property type="entry name" value="SLR1-BP"/>
    <property type="match status" value="1"/>
</dbReference>
<evidence type="ECO:0000256" key="2">
    <source>
        <dbReference type="ARBA" id="ARBA00022529"/>
    </source>
</evidence>
<keyword evidence="3" id="KW-0295">Fungicide</keyword>
<comment type="caution">
    <text evidence="8">The sequence shown here is derived from an EMBL/GenBank/DDBJ whole genome shotgun (WGS) entry which is preliminary data.</text>
</comment>
<keyword evidence="2" id="KW-0929">Antimicrobial</keyword>
<evidence type="ECO:0000256" key="3">
    <source>
        <dbReference type="ARBA" id="ARBA00022577"/>
    </source>
</evidence>
<evidence type="ECO:0000313" key="8">
    <source>
        <dbReference type="EMBL" id="KAK8589288.1"/>
    </source>
</evidence>
<protein>
    <submittedName>
        <fullName evidence="8">Uncharacterized protein</fullName>
    </submittedName>
</protein>
<evidence type="ECO:0000313" key="9">
    <source>
        <dbReference type="Proteomes" id="UP001472677"/>
    </source>
</evidence>